<comment type="caution">
    <text evidence="2">The sequence shown here is derived from an EMBL/GenBank/DDBJ whole genome shotgun (WGS) entry which is preliminary data.</text>
</comment>
<evidence type="ECO:0008006" key="4">
    <source>
        <dbReference type="Google" id="ProtNLM"/>
    </source>
</evidence>
<feature type="compositionally biased region" description="Basic residues" evidence="1">
    <location>
        <begin position="1"/>
        <end position="16"/>
    </location>
</feature>
<protein>
    <recommendedName>
        <fullName evidence="4">Transposase</fullName>
    </recommendedName>
</protein>
<evidence type="ECO:0000313" key="2">
    <source>
        <dbReference type="EMBL" id="GBQ80366.1"/>
    </source>
</evidence>
<dbReference type="Proteomes" id="UP001065047">
    <property type="component" value="Unassembled WGS sequence"/>
</dbReference>
<feature type="region of interest" description="Disordered" evidence="1">
    <location>
        <begin position="1"/>
        <end position="35"/>
    </location>
</feature>
<gene>
    <name evidence="2" type="ORF">AA14337_1712</name>
</gene>
<accession>A0ABQ0PT35</accession>
<keyword evidence="3" id="KW-1185">Reference proteome</keyword>
<evidence type="ECO:0000313" key="3">
    <source>
        <dbReference type="Proteomes" id="UP001065047"/>
    </source>
</evidence>
<name>A0ABQ0PT35_9PROT</name>
<sequence length="58" mass="6691">MRFRNGRTIGKKRSRIRSFEPRDQPQKGGLSASGWADQSHKLARFYIKAYIVQNRPGA</sequence>
<evidence type="ECO:0000256" key="1">
    <source>
        <dbReference type="SAM" id="MobiDB-lite"/>
    </source>
</evidence>
<organism evidence="2 3">
    <name type="scientific">Acetobacter malorum DSM 14337</name>
    <dbReference type="NCBI Taxonomy" id="1307910"/>
    <lineage>
        <taxon>Bacteria</taxon>
        <taxon>Pseudomonadati</taxon>
        <taxon>Pseudomonadota</taxon>
        <taxon>Alphaproteobacteria</taxon>
        <taxon>Acetobacterales</taxon>
        <taxon>Acetobacteraceae</taxon>
        <taxon>Acetobacter</taxon>
    </lineage>
</organism>
<dbReference type="EMBL" id="BAPF01000029">
    <property type="protein sequence ID" value="GBQ80366.1"/>
    <property type="molecule type" value="Genomic_DNA"/>
</dbReference>
<proteinExistence type="predicted"/>
<reference evidence="2" key="1">
    <citation type="submission" date="2013-04" db="EMBL/GenBank/DDBJ databases">
        <title>The genome sequencing project of 58 acetic acid bacteria.</title>
        <authorList>
            <person name="Okamoto-Kainuma A."/>
            <person name="Ishikawa M."/>
            <person name="Umino S."/>
            <person name="Koizumi Y."/>
            <person name="Shiwa Y."/>
            <person name="Yoshikawa H."/>
            <person name="Matsutani M."/>
            <person name="Matsushita K."/>
        </authorList>
    </citation>
    <scope>NUCLEOTIDE SEQUENCE</scope>
    <source>
        <strain evidence="2">DSM 14337</strain>
    </source>
</reference>